<comment type="caution">
    <text evidence="3">The sequence shown here is derived from an EMBL/GenBank/DDBJ whole genome shotgun (WGS) entry which is preliminary data.</text>
</comment>
<dbReference type="EMBL" id="WHPN01000416">
    <property type="protein sequence ID" value="KAF4405522.1"/>
    <property type="molecule type" value="Genomic_DNA"/>
</dbReference>
<evidence type="ECO:0000313" key="4">
    <source>
        <dbReference type="Proteomes" id="UP000621266"/>
    </source>
</evidence>
<feature type="transmembrane region" description="Helical" evidence="2">
    <location>
        <begin position="6"/>
        <end position="24"/>
    </location>
</feature>
<accession>A0ABQ7F9U4</accession>
<proteinExistence type="predicted"/>
<keyword evidence="2" id="KW-1133">Transmembrane helix</keyword>
<evidence type="ECO:0000313" key="3">
    <source>
        <dbReference type="EMBL" id="KAF4405522.1"/>
    </source>
</evidence>
<protein>
    <submittedName>
        <fullName evidence="3">DUF4956 domain-containing protein</fullName>
    </submittedName>
</protein>
<keyword evidence="4" id="KW-1185">Reference proteome</keyword>
<feature type="transmembrane region" description="Helical" evidence="2">
    <location>
        <begin position="31"/>
        <end position="49"/>
    </location>
</feature>
<keyword evidence="2" id="KW-0812">Transmembrane</keyword>
<feature type="region of interest" description="Disordered" evidence="1">
    <location>
        <begin position="190"/>
        <end position="212"/>
    </location>
</feature>
<feature type="transmembrane region" description="Helical" evidence="2">
    <location>
        <begin position="55"/>
        <end position="71"/>
    </location>
</feature>
<evidence type="ECO:0000256" key="2">
    <source>
        <dbReference type="SAM" id="Phobius"/>
    </source>
</evidence>
<name>A0ABQ7F9U4_9ACTN</name>
<gene>
    <name evidence="3" type="ORF">GCU69_29800</name>
</gene>
<organism evidence="3 4">
    <name type="scientific">Streptomyces lycii</name>
    <dbReference type="NCBI Taxonomy" id="2654337"/>
    <lineage>
        <taxon>Bacteria</taxon>
        <taxon>Bacillati</taxon>
        <taxon>Actinomycetota</taxon>
        <taxon>Actinomycetes</taxon>
        <taxon>Kitasatosporales</taxon>
        <taxon>Streptomycetaceae</taxon>
        <taxon>Streptomyces</taxon>
    </lineage>
</organism>
<dbReference type="Pfam" id="PF16316">
    <property type="entry name" value="DUF4956"/>
    <property type="match status" value="1"/>
</dbReference>
<sequence length="212" mass="22576">MAQLALFLSDIAAVSLLVFGLYFRRHRRRDLVVAYLGVNVGVLAVASSLSSGGSSTGLGLGMALFGVLSIIRLRSTELDQHEVAYYFSALALGILGALDTGNIWRSTGLMALILVVLFIGDHPRMLSSYHRQIMVLDAALPEQTALVAHLEHTLGARVHAAVVQRVDMVNDTTVVDVRYRVTPGFQAKGGTTAHAEKTAGPANTATAVAVRP</sequence>
<dbReference type="RefSeq" id="WP_098753877.1">
    <property type="nucleotide sequence ID" value="NZ_WHPN01000416.1"/>
</dbReference>
<feature type="transmembrane region" description="Helical" evidence="2">
    <location>
        <begin position="104"/>
        <end position="121"/>
    </location>
</feature>
<feature type="transmembrane region" description="Helical" evidence="2">
    <location>
        <begin position="83"/>
        <end position="98"/>
    </location>
</feature>
<keyword evidence="2" id="KW-0472">Membrane</keyword>
<dbReference type="Proteomes" id="UP000621266">
    <property type="component" value="Unassembled WGS sequence"/>
</dbReference>
<reference evidence="3 4" key="1">
    <citation type="submission" date="2019-10" db="EMBL/GenBank/DDBJ databases">
        <title>Streptomyces tenebrisbrunneis sp.nov., an endogenous actinomycete isolated from of Lycium ruthenicum.</title>
        <authorList>
            <person name="Ma L."/>
        </authorList>
    </citation>
    <scope>NUCLEOTIDE SEQUENCE [LARGE SCALE GENOMIC DNA]</scope>
    <source>
        <strain evidence="3 4">TRM 66187</strain>
    </source>
</reference>
<evidence type="ECO:0000256" key="1">
    <source>
        <dbReference type="SAM" id="MobiDB-lite"/>
    </source>
</evidence>
<dbReference type="InterPro" id="IPR032531">
    <property type="entry name" value="DUF4956"/>
</dbReference>